<protein>
    <submittedName>
        <fullName evidence="1">Basic protein bp2</fullName>
    </submittedName>
</protein>
<reference evidence="1 2" key="1">
    <citation type="journal article" date="2019" name="Microbiol. Resour. Announc.">
        <title>The Genome Sequence of the Halobacterium salinarum Type Strain Is Closely Related to That of Laboratory Strains NRC-1 and R1.</title>
        <authorList>
            <person name="Pfeiffer F."/>
            <person name="Marchfelder A."/>
            <person name="Habermann B."/>
            <person name="Dyall-Smith M.L."/>
        </authorList>
    </citation>
    <scope>NUCLEOTIDE SEQUENCE [LARGE SCALE GENOMIC DNA]</scope>
    <source>
        <strain evidence="2">ATCC 33171 / DSM 3754 / JCM 8978 / NBRC 102687 / NCIMB 764 / 91-R6</strain>
    </source>
</reference>
<name>A0A4D6GU60_HALS9</name>
<sequence>MYVTPALASPARAAPFARRGWPNIKIPTGKWRH</sequence>
<accession>A0A4D6GU60</accession>
<dbReference type="EMBL" id="CP038631">
    <property type="protein sequence ID" value="QCC45245.1"/>
    <property type="molecule type" value="Genomic_DNA"/>
</dbReference>
<evidence type="ECO:0000313" key="1">
    <source>
        <dbReference type="EMBL" id="QCC45245.1"/>
    </source>
</evidence>
<gene>
    <name evidence="1" type="ORF">HBSAL_07975</name>
</gene>
<dbReference type="AlphaFoldDB" id="A0A4D6GU60"/>
<evidence type="ECO:0000313" key="2">
    <source>
        <dbReference type="Proteomes" id="UP000296216"/>
    </source>
</evidence>
<dbReference type="Proteomes" id="UP000296216">
    <property type="component" value="Chromosome"/>
</dbReference>
<proteinExistence type="predicted"/>
<organism evidence="1 2">
    <name type="scientific">Halobacterium salinarum (strain ATCC 33171 / DSM 3754 / JCM 8978 / NBRC 102687 / NCIMB 764 / 91-R6)</name>
    <dbReference type="NCBI Taxonomy" id="2597657"/>
    <lineage>
        <taxon>Archaea</taxon>
        <taxon>Methanobacteriati</taxon>
        <taxon>Methanobacteriota</taxon>
        <taxon>Stenosarchaea group</taxon>
        <taxon>Halobacteria</taxon>
        <taxon>Halobacteriales</taxon>
        <taxon>Halobacteriaceae</taxon>
        <taxon>Halobacterium</taxon>
    </lineage>
</organism>